<dbReference type="RefSeq" id="WP_183263797.1">
    <property type="nucleotide sequence ID" value="NZ_BAAAVZ010000009.1"/>
</dbReference>
<dbReference type="Proteomes" id="UP000539538">
    <property type="component" value="Unassembled WGS sequence"/>
</dbReference>
<reference evidence="2 3" key="1">
    <citation type="submission" date="2020-08" db="EMBL/GenBank/DDBJ databases">
        <title>Genomic Encyclopedia of Type Strains, Phase IV (KMG-IV): sequencing the most valuable type-strain genomes for metagenomic binning, comparative biology and taxonomic classification.</title>
        <authorList>
            <person name="Goeker M."/>
        </authorList>
    </citation>
    <scope>NUCLEOTIDE SEQUENCE [LARGE SCALE GENOMIC DNA]</scope>
    <source>
        <strain evidence="2 3">DSM 7050</strain>
    </source>
</reference>
<evidence type="ECO:0000259" key="1">
    <source>
        <dbReference type="Pfam" id="PF00534"/>
    </source>
</evidence>
<feature type="domain" description="Glycosyl transferase family 1" evidence="1">
    <location>
        <begin position="250"/>
        <end position="396"/>
    </location>
</feature>
<dbReference type="PANTHER" id="PTHR12526">
    <property type="entry name" value="GLYCOSYLTRANSFERASE"/>
    <property type="match status" value="1"/>
</dbReference>
<protein>
    <submittedName>
        <fullName evidence="2">Glycosyltransferase involved in cell wall biosynthesis</fullName>
    </submittedName>
</protein>
<dbReference type="PANTHER" id="PTHR12526:SF630">
    <property type="entry name" value="GLYCOSYLTRANSFERASE"/>
    <property type="match status" value="1"/>
</dbReference>
<dbReference type="SUPFAM" id="SSF53756">
    <property type="entry name" value="UDP-Glycosyltransferase/glycogen phosphorylase"/>
    <property type="match status" value="1"/>
</dbReference>
<accession>A0ABR6L5S4</accession>
<evidence type="ECO:0000313" key="3">
    <source>
        <dbReference type="Proteomes" id="UP000539538"/>
    </source>
</evidence>
<evidence type="ECO:0000313" key="2">
    <source>
        <dbReference type="EMBL" id="MBB4652157.1"/>
    </source>
</evidence>
<dbReference type="Pfam" id="PF00534">
    <property type="entry name" value="Glycos_transf_1"/>
    <property type="match status" value="1"/>
</dbReference>
<dbReference type="EMBL" id="JACHOT010000006">
    <property type="protein sequence ID" value="MBB4652157.1"/>
    <property type="molecule type" value="Genomic_DNA"/>
</dbReference>
<organism evidence="2 3">
    <name type="scientific">Aminobacter niigataensis</name>
    <dbReference type="NCBI Taxonomy" id="83265"/>
    <lineage>
        <taxon>Bacteria</taxon>
        <taxon>Pseudomonadati</taxon>
        <taxon>Pseudomonadota</taxon>
        <taxon>Alphaproteobacteria</taxon>
        <taxon>Hyphomicrobiales</taxon>
        <taxon>Phyllobacteriaceae</taxon>
        <taxon>Aminobacter</taxon>
    </lineage>
</organism>
<proteinExistence type="predicted"/>
<dbReference type="Gene3D" id="3.40.50.2000">
    <property type="entry name" value="Glycogen Phosphorylase B"/>
    <property type="match status" value="2"/>
</dbReference>
<name>A0ABR6L5S4_9HYPH</name>
<dbReference type="InterPro" id="IPR001296">
    <property type="entry name" value="Glyco_trans_1"/>
</dbReference>
<keyword evidence="3" id="KW-1185">Reference proteome</keyword>
<comment type="caution">
    <text evidence="2">The sequence shown here is derived from an EMBL/GenBank/DDBJ whole genome shotgun (WGS) entry which is preliminary data.</text>
</comment>
<gene>
    <name evidence="2" type="ORF">GGQ99_003933</name>
</gene>
<sequence>MSLVQYDEQRHMGAAMEATARGQTLLLVTMVRLRRGPRGLQLDDQTCAGLVRWTEHFERVVYCGLLQESDDCDDASVTWVDIDSLPNRDRMRIVPLPFAYKIGAFARAYRATRRQLAEEIGKADKLCFTLGYVFGDWGGVAALEAIKQGRRFATWFDRVEHDVLRNTLHALRFRRRVKERMTLPVMIAYHRHLVRKSSLGLFQGMDTFKAYEKYSSNPACVYDVHTQPEDFINAEQIEQKLAGIEAAAPLRIVYVGRAVAMKGPEDWLRVIHGVVQAGVDVRATWLGDGPLLDQMQLTVKQLGLGNHVELAGYVGDRDKVLDALRESHLFLFCHKTPESPRCLIEALVSGCPIVGYGTHYPVGLVEGAGGGMFSAMDDFAGLAKLITELDRDRGRLVKLVRDAASCGRRFDEATVYRQRAELIASYA</sequence>